<feature type="region of interest" description="Disordered" evidence="1">
    <location>
        <begin position="1"/>
        <end position="42"/>
    </location>
</feature>
<comment type="caution">
    <text evidence="2">The sequence shown here is derived from an EMBL/GenBank/DDBJ whole genome shotgun (WGS) entry which is preliminary data.</text>
</comment>
<gene>
    <name evidence="2" type="ORF">NDU88_002575</name>
</gene>
<keyword evidence="3" id="KW-1185">Reference proteome</keyword>
<organism evidence="2 3">
    <name type="scientific">Pleurodeles waltl</name>
    <name type="common">Iberian ribbed newt</name>
    <dbReference type="NCBI Taxonomy" id="8319"/>
    <lineage>
        <taxon>Eukaryota</taxon>
        <taxon>Metazoa</taxon>
        <taxon>Chordata</taxon>
        <taxon>Craniata</taxon>
        <taxon>Vertebrata</taxon>
        <taxon>Euteleostomi</taxon>
        <taxon>Amphibia</taxon>
        <taxon>Batrachia</taxon>
        <taxon>Caudata</taxon>
        <taxon>Salamandroidea</taxon>
        <taxon>Salamandridae</taxon>
        <taxon>Pleurodelinae</taxon>
        <taxon>Pleurodeles</taxon>
    </lineage>
</organism>
<evidence type="ECO:0000313" key="3">
    <source>
        <dbReference type="Proteomes" id="UP001066276"/>
    </source>
</evidence>
<sequence>MKPTTVALEGGEAGLDRGVADGPGPARGFLHTGEGTREWGGRTGADLDVEGVDRATRWARLGTRREVCAWLSERVLGMGEARGMLEGVAVVGGGTERPGTVAAVKEEARA</sequence>
<evidence type="ECO:0000256" key="1">
    <source>
        <dbReference type="SAM" id="MobiDB-lite"/>
    </source>
</evidence>
<proteinExistence type="predicted"/>
<dbReference type="Proteomes" id="UP001066276">
    <property type="component" value="Chromosome 1_1"/>
</dbReference>
<dbReference type="AlphaFoldDB" id="A0AAV7WS36"/>
<accession>A0AAV7WS36</accession>
<evidence type="ECO:0000313" key="2">
    <source>
        <dbReference type="EMBL" id="KAJ1214965.1"/>
    </source>
</evidence>
<protein>
    <submittedName>
        <fullName evidence="2">Uncharacterized protein</fullName>
    </submittedName>
</protein>
<name>A0AAV7WS36_PLEWA</name>
<dbReference type="EMBL" id="JANPWB010000001">
    <property type="protein sequence ID" value="KAJ1214965.1"/>
    <property type="molecule type" value="Genomic_DNA"/>
</dbReference>
<reference evidence="2" key="1">
    <citation type="journal article" date="2022" name="bioRxiv">
        <title>Sequencing and chromosome-scale assembly of the giantPleurodeles waltlgenome.</title>
        <authorList>
            <person name="Brown T."/>
            <person name="Elewa A."/>
            <person name="Iarovenko S."/>
            <person name="Subramanian E."/>
            <person name="Araus A.J."/>
            <person name="Petzold A."/>
            <person name="Susuki M."/>
            <person name="Suzuki K.-i.T."/>
            <person name="Hayashi T."/>
            <person name="Toyoda A."/>
            <person name="Oliveira C."/>
            <person name="Osipova E."/>
            <person name="Leigh N.D."/>
            <person name="Simon A."/>
            <person name="Yun M.H."/>
        </authorList>
    </citation>
    <scope>NUCLEOTIDE SEQUENCE</scope>
    <source>
        <strain evidence="2">20211129_DDA</strain>
        <tissue evidence="2">Liver</tissue>
    </source>
</reference>